<dbReference type="GeneID" id="56068566"/>
<dbReference type="GO" id="GO:0008483">
    <property type="term" value="F:transaminase activity"/>
    <property type="evidence" value="ECO:0007669"/>
    <property type="project" value="UniProtKB-KW"/>
</dbReference>
<dbReference type="InterPro" id="IPR015424">
    <property type="entry name" value="PyrdxlP-dep_Trfase"/>
</dbReference>
<evidence type="ECO:0000256" key="4">
    <source>
        <dbReference type="ARBA" id="ARBA00022576"/>
    </source>
</evidence>
<keyword evidence="4 7" id="KW-0032">Aminotransferase</keyword>
<dbReference type="GO" id="GO:0006520">
    <property type="term" value="P:amino acid metabolic process"/>
    <property type="evidence" value="ECO:0007669"/>
    <property type="project" value="InterPro"/>
</dbReference>
<dbReference type="InterPro" id="IPR015422">
    <property type="entry name" value="PyrdxlP-dep_Trfase_small"/>
</dbReference>
<evidence type="ECO:0000259" key="8">
    <source>
        <dbReference type="Pfam" id="PF00155"/>
    </source>
</evidence>
<evidence type="ECO:0000256" key="1">
    <source>
        <dbReference type="ARBA" id="ARBA00001933"/>
    </source>
</evidence>
<dbReference type="PANTHER" id="PTHR46383">
    <property type="entry name" value="ASPARTATE AMINOTRANSFERASE"/>
    <property type="match status" value="1"/>
</dbReference>
<dbReference type="AlphaFoldDB" id="A0A7D5MB59"/>
<protein>
    <recommendedName>
        <fullName evidence="7">Aminotransferase</fullName>
        <ecNumber evidence="7">2.6.1.-</ecNumber>
    </recommendedName>
</protein>
<keyword evidence="10" id="KW-1185">Reference proteome</keyword>
<dbReference type="PROSITE" id="PS00105">
    <property type="entry name" value="AA_TRANSFER_CLASS_1"/>
    <property type="match status" value="1"/>
</dbReference>
<comment type="similarity">
    <text evidence="2 7">Belongs to the class-I pyridoxal-phosphate-dependent aminotransferase family.</text>
</comment>
<dbReference type="Pfam" id="PF00155">
    <property type="entry name" value="Aminotran_1_2"/>
    <property type="match status" value="1"/>
</dbReference>
<sequence length="441" mass="49858">MINEIQIESQVDEVVMPDNLKVGLMVTEQRKKCASGGCFEEFYGLGFGQSPFHVLPVLAKALSESTEKGHYSDAEGILELRETISDFNKRHFKLDVEPSRIVVGPGTKDIINTLFGIIKGDVILPSPSWIGYRPQIHLLNKHFHTFFLKPEHDYKINPEEFEEFLSKLHEEQHTLVLNNPHNPTGSLYTKKELENLADVCRKHNVLVLADEIYALDTYDFSEFTSMGIVYPEGTFVTNGLSKDRSAGGYRLGSCILPTTSSEKLASDYKKVAATVYTNVSTPTQYAAIKAYESNSEIDQYISITRDIHRIMGTYLSEEWGKVEGVTTTKPQGAFYFFANFNQLAEDLKRKNVMTSNQLGESLISCPFHIAVVTGDACMLEPDNYGARIAFVDYDGKKTFDDYKNKKPQNTSDEQEFVLRNAPLMVRSVNSLKEWVKYIKTN</sequence>
<proteinExistence type="inferred from homology"/>
<dbReference type="InterPro" id="IPR004838">
    <property type="entry name" value="NHTrfase_class1_PyrdxlP-BS"/>
</dbReference>
<reference evidence="9 10" key="1">
    <citation type="submission" date="2018-02" db="EMBL/GenBank/DDBJ databases">
        <title>Complete genome of Nitrosopumilus ureaphilus PS0.</title>
        <authorList>
            <person name="Qin W."/>
            <person name="Zheng Y."/>
            <person name="Stahl D.A."/>
        </authorList>
    </citation>
    <scope>NUCLEOTIDE SEQUENCE [LARGE SCALE GENOMIC DNA]</scope>
    <source>
        <strain evidence="9 10">PS0</strain>
    </source>
</reference>
<dbReference type="CDD" id="cd00609">
    <property type="entry name" value="AAT_like"/>
    <property type="match status" value="1"/>
</dbReference>
<dbReference type="KEGG" id="nue:C5F50_10600"/>
<comment type="cofactor">
    <cofactor evidence="1 7">
        <name>pyridoxal 5'-phosphate</name>
        <dbReference type="ChEBI" id="CHEBI:597326"/>
    </cofactor>
</comment>
<accession>A0A7D5MB59</accession>
<dbReference type="GO" id="GO:0030170">
    <property type="term" value="F:pyridoxal phosphate binding"/>
    <property type="evidence" value="ECO:0007669"/>
    <property type="project" value="InterPro"/>
</dbReference>
<name>A0A7D5MB59_9ARCH</name>
<keyword evidence="6" id="KW-0663">Pyridoxal phosphate</keyword>
<dbReference type="PANTHER" id="PTHR46383:SF1">
    <property type="entry name" value="ASPARTATE AMINOTRANSFERASE"/>
    <property type="match status" value="1"/>
</dbReference>
<evidence type="ECO:0000256" key="3">
    <source>
        <dbReference type="ARBA" id="ARBA00011738"/>
    </source>
</evidence>
<dbReference type="Gene3D" id="3.40.640.10">
    <property type="entry name" value="Type I PLP-dependent aspartate aminotransferase-like (Major domain)"/>
    <property type="match status" value="1"/>
</dbReference>
<dbReference type="OrthoDB" id="372018at2157"/>
<comment type="subunit">
    <text evidence="3">Homodimer.</text>
</comment>
<dbReference type="Gene3D" id="3.90.1150.10">
    <property type="entry name" value="Aspartate Aminotransferase, domain 1"/>
    <property type="match status" value="1"/>
</dbReference>
<evidence type="ECO:0000256" key="2">
    <source>
        <dbReference type="ARBA" id="ARBA00007441"/>
    </source>
</evidence>
<feature type="domain" description="Aminotransferase class I/classII large" evidence="8">
    <location>
        <begin position="43"/>
        <end position="379"/>
    </location>
</feature>
<evidence type="ECO:0000313" key="10">
    <source>
        <dbReference type="Proteomes" id="UP000509478"/>
    </source>
</evidence>
<gene>
    <name evidence="9" type="ORF">C5F50_10600</name>
</gene>
<keyword evidence="5 7" id="KW-0808">Transferase</keyword>
<dbReference type="EMBL" id="CP026995">
    <property type="protein sequence ID" value="QLH07469.1"/>
    <property type="molecule type" value="Genomic_DNA"/>
</dbReference>
<evidence type="ECO:0000256" key="5">
    <source>
        <dbReference type="ARBA" id="ARBA00022679"/>
    </source>
</evidence>
<dbReference type="Proteomes" id="UP000509478">
    <property type="component" value="Chromosome"/>
</dbReference>
<dbReference type="InterPro" id="IPR015421">
    <property type="entry name" value="PyrdxlP-dep_Trfase_major"/>
</dbReference>
<dbReference type="InterPro" id="IPR050596">
    <property type="entry name" value="AspAT/PAT-like"/>
</dbReference>
<dbReference type="SUPFAM" id="SSF53383">
    <property type="entry name" value="PLP-dependent transferases"/>
    <property type="match status" value="1"/>
</dbReference>
<dbReference type="InterPro" id="IPR004839">
    <property type="entry name" value="Aminotransferase_I/II_large"/>
</dbReference>
<evidence type="ECO:0000313" key="9">
    <source>
        <dbReference type="EMBL" id="QLH07469.1"/>
    </source>
</evidence>
<organism evidence="9 10">
    <name type="scientific">Nitrosopumilus ureiphilus</name>
    <dbReference type="NCBI Taxonomy" id="1470067"/>
    <lineage>
        <taxon>Archaea</taxon>
        <taxon>Nitrososphaerota</taxon>
        <taxon>Nitrososphaeria</taxon>
        <taxon>Nitrosopumilales</taxon>
        <taxon>Nitrosopumilaceae</taxon>
        <taxon>Nitrosopumilus</taxon>
    </lineage>
</organism>
<dbReference type="RefSeq" id="WP_179371349.1">
    <property type="nucleotide sequence ID" value="NZ_CP026995.1"/>
</dbReference>
<evidence type="ECO:0000256" key="7">
    <source>
        <dbReference type="RuleBase" id="RU000481"/>
    </source>
</evidence>
<dbReference type="EC" id="2.6.1.-" evidence="7"/>
<evidence type="ECO:0000256" key="6">
    <source>
        <dbReference type="ARBA" id="ARBA00022898"/>
    </source>
</evidence>